<proteinExistence type="predicted"/>
<dbReference type="EMBL" id="VDDA01000017">
    <property type="protein sequence ID" value="TNC09409.1"/>
    <property type="molecule type" value="Genomic_DNA"/>
</dbReference>
<keyword evidence="2" id="KW-0808">Transferase</keyword>
<reference evidence="2 3" key="1">
    <citation type="submission" date="2019-06" db="EMBL/GenBank/DDBJ databases">
        <title>Genome of Methylobacterium sp. 17Sr1-39.</title>
        <authorList>
            <person name="Seo T."/>
        </authorList>
    </citation>
    <scope>NUCLEOTIDE SEQUENCE [LARGE SCALE GENOMIC DNA]</scope>
    <source>
        <strain evidence="2 3">17Sr1-39</strain>
    </source>
</reference>
<dbReference type="OrthoDB" id="7843421at2"/>
<organism evidence="2 3">
    <name type="scientific">Methylobacterium terricola</name>
    <dbReference type="NCBI Taxonomy" id="2583531"/>
    <lineage>
        <taxon>Bacteria</taxon>
        <taxon>Pseudomonadati</taxon>
        <taxon>Pseudomonadota</taxon>
        <taxon>Alphaproteobacteria</taxon>
        <taxon>Hyphomicrobiales</taxon>
        <taxon>Methylobacteriaceae</taxon>
        <taxon>Methylobacterium</taxon>
    </lineage>
</organism>
<dbReference type="Proteomes" id="UP000305267">
    <property type="component" value="Unassembled WGS sequence"/>
</dbReference>
<sequence>MADGPFAGLYLQRSNAGITISDGSFYFCAAPDRQDLSADRERVGEWETFTPVSEAAMLSHLAVAEKKRTGSPLVECDMMWGQAKIIASDPSVTIKDSCIYLPFTPDGTWGLFNTDGSPELDAFGNFVIYRQSTKTNLTADSIKEVADITNYMYVRYFNCHFGHFLVDTLPRLWMFRSAYSRKSKLLCHSDAPPSHWFRFPYIAEIMGRLGLTPDNFDVLDRPTRLRNVIIPRTSLLPQNSAHRCYAHFARDLFRDVLAGTIDSNNRPIYYSKTRLSIGVGCIANELEIEENLASRGVEIVYPETLPIVDQVKLMSERRFILGTAGSFLHASVFCPPRHMNILSMKRSVNANYHLIDRICESRTKYLYSPEAHTSPVPRKNFGEVIYMPNAPLVAKHLYDSLSL</sequence>
<dbReference type="RefSeq" id="WP_139038780.1">
    <property type="nucleotide sequence ID" value="NZ_VDDA01000017.1"/>
</dbReference>
<dbReference type="AlphaFoldDB" id="A0A5C4LAW4"/>
<dbReference type="Pfam" id="PF04577">
    <property type="entry name" value="Glyco_transf_61"/>
    <property type="match status" value="1"/>
</dbReference>
<feature type="domain" description="Glycosyltransferase 61 catalytic" evidence="1">
    <location>
        <begin position="161"/>
        <end position="337"/>
    </location>
</feature>
<evidence type="ECO:0000259" key="1">
    <source>
        <dbReference type="Pfam" id="PF04577"/>
    </source>
</evidence>
<evidence type="ECO:0000313" key="3">
    <source>
        <dbReference type="Proteomes" id="UP000305267"/>
    </source>
</evidence>
<gene>
    <name evidence="2" type="ORF">FF100_26605</name>
</gene>
<name>A0A5C4LAW4_9HYPH</name>
<evidence type="ECO:0000313" key="2">
    <source>
        <dbReference type="EMBL" id="TNC09409.1"/>
    </source>
</evidence>
<comment type="caution">
    <text evidence="2">The sequence shown here is derived from an EMBL/GenBank/DDBJ whole genome shotgun (WGS) entry which is preliminary data.</text>
</comment>
<dbReference type="GO" id="GO:0016757">
    <property type="term" value="F:glycosyltransferase activity"/>
    <property type="evidence" value="ECO:0007669"/>
    <property type="project" value="InterPro"/>
</dbReference>
<accession>A0A5C4LAW4</accession>
<keyword evidence="3" id="KW-1185">Reference proteome</keyword>
<protein>
    <submittedName>
        <fullName evidence="2">Glycosyltransferase family 61 protein</fullName>
    </submittedName>
</protein>
<dbReference type="InterPro" id="IPR049625">
    <property type="entry name" value="Glyco_transf_61_cat"/>
</dbReference>